<evidence type="ECO:0000313" key="3">
    <source>
        <dbReference type="Proteomes" id="UP001627154"/>
    </source>
</evidence>
<comment type="caution">
    <text evidence="2">The sequence shown here is derived from an EMBL/GenBank/DDBJ whole genome shotgun (WGS) entry which is preliminary data.</text>
</comment>
<organism evidence="2 3">
    <name type="scientific">Trichogramma kaykai</name>
    <dbReference type="NCBI Taxonomy" id="54128"/>
    <lineage>
        <taxon>Eukaryota</taxon>
        <taxon>Metazoa</taxon>
        <taxon>Ecdysozoa</taxon>
        <taxon>Arthropoda</taxon>
        <taxon>Hexapoda</taxon>
        <taxon>Insecta</taxon>
        <taxon>Pterygota</taxon>
        <taxon>Neoptera</taxon>
        <taxon>Endopterygota</taxon>
        <taxon>Hymenoptera</taxon>
        <taxon>Apocrita</taxon>
        <taxon>Proctotrupomorpha</taxon>
        <taxon>Chalcidoidea</taxon>
        <taxon>Trichogrammatidae</taxon>
        <taxon>Trichogramma</taxon>
    </lineage>
</organism>
<feature type="compositionally biased region" description="Polar residues" evidence="1">
    <location>
        <begin position="12"/>
        <end position="24"/>
    </location>
</feature>
<gene>
    <name evidence="2" type="ORF">TKK_001575</name>
</gene>
<feature type="region of interest" description="Disordered" evidence="1">
    <location>
        <begin position="1"/>
        <end position="52"/>
    </location>
</feature>
<evidence type="ECO:0000313" key="2">
    <source>
        <dbReference type="EMBL" id="KAL3406205.1"/>
    </source>
</evidence>
<reference evidence="2 3" key="1">
    <citation type="journal article" date="2024" name="bioRxiv">
        <title>A reference genome for Trichogramma kaykai: A tiny desert-dwelling parasitoid wasp with competing sex-ratio distorters.</title>
        <authorList>
            <person name="Culotta J."/>
            <person name="Lindsey A.R."/>
        </authorList>
    </citation>
    <scope>NUCLEOTIDE SEQUENCE [LARGE SCALE GENOMIC DNA]</scope>
    <source>
        <strain evidence="2 3">KSX58</strain>
    </source>
</reference>
<evidence type="ECO:0008006" key="4">
    <source>
        <dbReference type="Google" id="ProtNLM"/>
    </source>
</evidence>
<dbReference type="AlphaFoldDB" id="A0ABD2XM80"/>
<dbReference type="EMBL" id="JBJJXI010000019">
    <property type="protein sequence ID" value="KAL3406205.1"/>
    <property type="molecule type" value="Genomic_DNA"/>
</dbReference>
<proteinExistence type="predicted"/>
<protein>
    <recommendedName>
        <fullName evidence="4">Ubiquitin-like protease family profile domain-containing protein</fullName>
    </recommendedName>
</protein>
<dbReference type="Proteomes" id="UP001627154">
    <property type="component" value="Unassembled WGS sequence"/>
</dbReference>
<keyword evidence="3" id="KW-1185">Reference proteome</keyword>
<sequence length="185" mass="20448">MSPGARRIIVETATTPTSPLSHSANKAKQPKKQQEQQRLRHGEVEAASAGSPTNLFGRKISEMLRNRLREKTFKVFCVKKKQQYDSDNCGIWVLLNVWDILKLLQEQRPENRMTAAVRAQNAETALARIAPKSTPLVKPKTALVATSNSCSGFGKDYKVSSNSFDKPKIYSTKMTDGAGAVIRTG</sequence>
<evidence type="ECO:0000256" key="1">
    <source>
        <dbReference type="SAM" id="MobiDB-lite"/>
    </source>
</evidence>
<accession>A0ABD2XM80</accession>
<feature type="compositionally biased region" description="Basic and acidic residues" evidence="1">
    <location>
        <begin position="32"/>
        <end position="44"/>
    </location>
</feature>
<name>A0ABD2XM80_9HYME</name>